<dbReference type="SUPFAM" id="SSF52980">
    <property type="entry name" value="Restriction endonuclease-like"/>
    <property type="match status" value="1"/>
</dbReference>
<name>A0A455SYF2_9CHLR</name>
<evidence type="ECO:0008006" key="4">
    <source>
        <dbReference type="Google" id="ProtNLM"/>
    </source>
</evidence>
<evidence type="ECO:0000313" key="3">
    <source>
        <dbReference type="EMBL" id="BBH90249.1"/>
    </source>
</evidence>
<gene>
    <name evidence="1" type="ORF">KTC_48700</name>
    <name evidence="2" type="ORF">KTC_49350</name>
    <name evidence="3" type="ORF">KTC_50000</name>
</gene>
<protein>
    <recommendedName>
        <fullName evidence="4">PD-(D/E)XK endonuclease-like domain-containing protein</fullName>
    </recommendedName>
</protein>
<reference evidence="2" key="1">
    <citation type="submission" date="2018-12" db="EMBL/GenBank/DDBJ databases">
        <title>Novel natural products biosynthetic potential of the class Ktedonobacteria.</title>
        <authorList>
            <person name="Zheng Y."/>
            <person name="Saitou A."/>
            <person name="Wang C.M."/>
            <person name="Toyoda A."/>
            <person name="Minakuchi Y."/>
            <person name="Sekiguchi Y."/>
            <person name="Ueda K."/>
            <person name="Takano H."/>
            <person name="Sakai Y."/>
            <person name="Yokota A."/>
            <person name="Yabe S."/>
        </authorList>
    </citation>
    <scope>NUCLEOTIDE SEQUENCE</scope>
    <source>
        <strain evidence="2">COM3</strain>
    </source>
</reference>
<dbReference type="InterPro" id="IPR011604">
    <property type="entry name" value="PDDEXK-like_dom_sf"/>
</dbReference>
<sequence length="251" mass="28988">MTFQNSNKPNLKALAALLRLELDDMFNSWEASKPLRTGAPHASAILVPESEWCPRRHVLLALHPEQARRPEAKPWDALQNAVFLHGWHLHEKYQKLFSDFARVIEVEKSHFDETRFLHFTPDAIIQFGSYKLIVEIKGYKQETWQALDERGNPPEAAWHQCNLYCHLLNIPYGLVLVENKNTQKVKMWAIEHDKELAQPYTRRMYEVVGGVIKAQKSGRLPARKCTAPDEPRAQKCPVRELCFSLKNGAEI</sequence>
<dbReference type="EMBL" id="AP019376">
    <property type="protein sequence ID" value="BBH90119.1"/>
    <property type="molecule type" value="Genomic_DNA"/>
</dbReference>
<dbReference type="AlphaFoldDB" id="A0A455SYF2"/>
<dbReference type="EMBL" id="AP019376">
    <property type="protein sequence ID" value="BBH90249.1"/>
    <property type="molecule type" value="Genomic_DNA"/>
</dbReference>
<dbReference type="Gene3D" id="3.90.320.10">
    <property type="match status" value="1"/>
</dbReference>
<dbReference type="InterPro" id="IPR011335">
    <property type="entry name" value="Restrct_endonuc-II-like"/>
</dbReference>
<evidence type="ECO:0000313" key="2">
    <source>
        <dbReference type="EMBL" id="BBH90184.1"/>
    </source>
</evidence>
<accession>A0A455SYF2</accession>
<evidence type="ECO:0000313" key="1">
    <source>
        <dbReference type="EMBL" id="BBH90119.1"/>
    </source>
</evidence>
<organism evidence="2">
    <name type="scientific">Thermosporothrix sp. COM3</name>
    <dbReference type="NCBI Taxonomy" id="2490863"/>
    <lineage>
        <taxon>Bacteria</taxon>
        <taxon>Bacillati</taxon>
        <taxon>Chloroflexota</taxon>
        <taxon>Ktedonobacteria</taxon>
        <taxon>Ktedonobacterales</taxon>
        <taxon>Thermosporotrichaceae</taxon>
        <taxon>Thermosporothrix</taxon>
    </lineage>
</organism>
<proteinExistence type="predicted"/>
<dbReference type="EMBL" id="AP019376">
    <property type="protein sequence ID" value="BBH90184.1"/>
    <property type="molecule type" value="Genomic_DNA"/>
</dbReference>